<dbReference type="Proteomes" id="UP000287651">
    <property type="component" value="Unassembled WGS sequence"/>
</dbReference>
<gene>
    <name evidence="1" type="ORF">B296_00008655</name>
</gene>
<sequence length="149" mass="16447">LRRRRSGLRLPPSINRSNGLASGRSFLSLSLLLCTVPSTIYGVDHSFLCHRQTHLKLPPPTMLSSIAFATDATIVVAVHCFRHCHCCCSQLLPLPQLSSLASSIAATIVHSFVVIRKFLRRRCPLLPHFPLLVTLFSPSTTKNSSFLSL</sequence>
<proteinExistence type="predicted"/>
<dbReference type="EMBL" id="AMZH03000196">
    <property type="protein sequence ID" value="RRT84990.1"/>
    <property type="molecule type" value="Genomic_DNA"/>
</dbReference>
<organism evidence="1 2">
    <name type="scientific">Ensete ventricosum</name>
    <name type="common">Abyssinian banana</name>
    <name type="synonym">Musa ensete</name>
    <dbReference type="NCBI Taxonomy" id="4639"/>
    <lineage>
        <taxon>Eukaryota</taxon>
        <taxon>Viridiplantae</taxon>
        <taxon>Streptophyta</taxon>
        <taxon>Embryophyta</taxon>
        <taxon>Tracheophyta</taxon>
        <taxon>Spermatophyta</taxon>
        <taxon>Magnoliopsida</taxon>
        <taxon>Liliopsida</taxon>
        <taxon>Zingiberales</taxon>
        <taxon>Musaceae</taxon>
        <taxon>Ensete</taxon>
    </lineage>
</organism>
<evidence type="ECO:0000313" key="1">
    <source>
        <dbReference type="EMBL" id="RRT84990.1"/>
    </source>
</evidence>
<accession>A0A427B900</accession>
<name>A0A427B900_ENSVE</name>
<comment type="caution">
    <text evidence="1">The sequence shown here is derived from an EMBL/GenBank/DDBJ whole genome shotgun (WGS) entry which is preliminary data.</text>
</comment>
<protein>
    <submittedName>
        <fullName evidence="1">Uncharacterized protein</fullName>
    </submittedName>
</protein>
<feature type="non-terminal residue" evidence="1">
    <location>
        <position position="1"/>
    </location>
</feature>
<dbReference type="AlphaFoldDB" id="A0A427B900"/>
<reference evidence="1 2" key="1">
    <citation type="journal article" date="2014" name="Agronomy (Basel)">
        <title>A Draft Genome Sequence for Ensete ventricosum, the Drought-Tolerant Tree Against Hunger.</title>
        <authorList>
            <person name="Harrison J."/>
            <person name="Moore K.A."/>
            <person name="Paszkiewicz K."/>
            <person name="Jones T."/>
            <person name="Grant M."/>
            <person name="Ambacheew D."/>
            <person name="Muzemil S."/>
            <person name="Studholme D.J."/>
        </authorList>
    </citation>
    <scope>NUCLEOTIDE SEQUENCE [LARGE SCALE GENOMIC DNA]</scope>
</reference>
<evidence type="ECO:0000313" key="2">
    <source>
        <dbReference type="Proteomes" id="UP000287651"/>
    </source>
</evidence>